<protein>
    <submittedName>
        <fullName evidence="1">Retention module-containing protein</fullName>
    </submittedName>
</protein>
<sequence length="890" mass="89418">MSIAVVLSVTGQAWARDAEGNLRELRPGDVLQEGEVVITSDDGSVDLDFGGGEAGLVVIEPGQEVLMQAELVPGAEVDAEQASVQDDEVEALLAALEDDDIDLLDILEDTAAGAGAGGDGAGGGHGFIRLARITEGVDPLNYQYGVGLAGGPEGGLGEPQLLEEESLPTISVVDAEGGNQVDEAALDDGSNPGSPAESISGGFNITHSGDDTTASLVVGGVDVTNGGVVNGTYGTLTVTLNGGVYEWTYTLDDNTTDHPDNTSTGTSEGIQDVFSVTVTDSDGDTASTTLTIDVLDDGPIAVDDSVADEVPEDGSVDIDVFANDTAGADGVDLTTGIAVASGPSKGSVVYNGDGTFTYTADPGEEGVDSFTYTLTDSDGDTSTATVDLTIAPDSVPSISVVDAEGGNQVDEAALDDGSNPGSPAESVSGSFNITHSGDDTTASLVVGGVDVTNGGVVNGTYGTLTVTLNAGVYEWTYALDDNTTDHPDDTSTGTSEGIQDVFSVTVTDSDGDTDDTSLTIDVLDDGPIAVDDSVAGEVPEDGSVDIDVFANDTAGADGVDLTTGIAVASGPSKGSVIYNGDGTFTYTANPGEEGADSFTYTLTDGDGDTATATVNLTIAPDSVPSISVVDAEGGNQVDEAALDDGSNPGSPAESVSGSFNITHSGTDTTASLVVGGVDVTNGGVVNGTYGTLTVMLNAGVYEWTYTLDDNTTDHPDDTSTGTSEGIQDVFAVTVTDSDGDTDDTSLTIDVLDDGPVAVDESPSVLTEGDAAISGNLLTNDSEGADGATVTHVDVGSGFVTLGSGTDLGGGDFGFSVTGVGDYVFNADGSWSFTPADSVDNSSGDVDASFSYRITDGDGDTDEASKAISIMDGDDPQDANGIMLTVDEDDL</sequence>
<gene>
    <name evidence="1" type="ORF">ACFQH5_11590</name>
</gene>
<evidence type="ECO:0000313" key="2">
    <source>
        <dbReference type="Proteomes" id="UP001596411"/>
    </source>
</evidence>
<feature type="non-terminal residue" evidence="1">
    <location>
        <position position="890"/>
    </location>
</feature>
<name>A0ABW2F1R5_9GAMM</name>
<dbReference type="Pfam" id="PF17963">
    <property type="entry name" value="Big_9"/>
    <property type="match status" value="3"/>
</dbReference>
<dbReference type="Proteomes" id="UP001596411">
    <property type="component" value="Unassembled WGS sequence"/>
</dbReference>
<dbReference type="EMBL" id="JBHSZP010000019">
    <property type="protein sequence ID" value="MFC7090189.1"/>
    <property type="molecule type" value="Genomic_DNA"/>
</dbReference>
<dbReference type="NCBIfam" id="NF012211">
    <property type="entry name" value="tand_rpt_95"/>
    <property type="match status" value="2"/>
</dbReference>
<organism evidence="1 2">
    <name type="scientific">Halomonas salifodinae</name>
    <dbReference type="NCBI Taxonomy" id="438745"/>
    <lineage>
        <taxon>Bacteria</taxon>
        <taxon>Pseudomonadati</taxon>
        <taxon>Pseudomonadota</taxon>
        <taxon>Gammaproteobacteria</taxon>
        <taxon>Oceanospirillales</taxon>
        <taxon>Halomonadaceae</taxon>
        <taxon>Halomonas</taxon>
    </lineage>
</organism>
<comment type="caution">
    <text evidence="1">The sequence shown here is derived from an EMBL/GenBank/DDBJ whole genome shotgun (WGS) entry which is preliminary data.</text>
</comment>
<dbReference type="NCBIfam" id="NF033682">
    <property type="entry name" value="retention_LapA"/>
    <property type="match status" value="1"/>
</dbReference>
<dbReference type="InterPro" id="IPR047777">
    <property type="entry name" value="LapA-like_RM"/>
</dbReference>
<dbReference type="Gene3D" id="2.60.40.3440">
    <property type="match status" value="2"/>
</dbReference>
<proteinExistence type="predicted"/>
<keyword evidence="2" id="KW-1185">Reference proteome</keyword>
<accession>A0ABW2F1R5</accession>
<reference evidence="2" key="1">
    <citation type="journal article" date="2019" name="Int. J. Syst. Evol. Microbiol.">
        <title>The Global Catalogue of Microorganisms (GCM) 10K type strain sequencing project: providing services to taxonomists for standard genome sequencing and annotation.</title>
        <authorList>
            <consortium name="The Broad Institute Genomics Platform"/>
            <consortium name="The Broad Institute Genome Sequencing Center for Infectious Disease"/>
            <person name="Wu L."/>
            <person name="Ma J."/>
        </authorList>
    </citation>
    <scope>NUCLEOTIDE SEQUENCE [LARGE SCALE GENOMIC DNA]</scope>
    <source>
        <strain evidence="2">CGMCC 1.13666</strain>
    </source>
</reference>
<evidence type="ECO:0000313" key="1">
    <source>
        <dbReference type="EMBL" id="MFC7090189.1"/>
    </source>
</evidence>
<dbReference type="RefSeq" id="WP_379729853.1">
    <property type="nucleotide sequence ID" value="NZ_JBHSZP010000019.1"/>
</dbReference>